<keyword evidence="1 2" id="KW-0193">Cuticle</keyword>
<dbReference type="eggNOG" id="ENOG502T8ES">
    <property type="taxonomic scope" value="Eukaryota"/>
</dbReference>
<dbReference type="AlphaFoldDB" id="Q16X59"/>
<dbReference type="PROSITE" id="PS51155">
    <property type="entry name" value="CHIT_BIND_RR_2"/>
    <property type="match status" value="1"/>
</dbReference>
<dbReference type="PANTHER" id="PTHR12236">
    <property type="entry name" value="STRUCTURAL CONTITUENT OF CUTICLE"/>
    <property type="match status" value="1"/>
</dbReference>
<evidence type="ECO:0000256" key="1">
    <source>
        <dbReference type="ARBA" id="ARBA00022460"/>
    </source>
</evidence>
<feature type="chain" id="PRO_5030175224" evidence="4">
    <location>
        <begin position="19"/>
        <end position="172"/>
    </location>
</feature>
<dbReference type="GO" id="GO:0005615">
    <property type="term" value="C:extracellular space"/>
    <property type="evidence" value="ECO:0007669"/>
    <property type="project" value="TreeGrafter"/>
</dbReference>
<sequence length="172" mass="19830">MLKILLLIGAVLFITVEPHPAKPKTLYLTKVKHVPVEYYEDAEKVKPKSHHLGEVDSDLGSEHIDYYAYPMYKFEYGVKDMKTGDHKSQWEMRDGDVVKGSYTLDEPDGTQRIVEYRADDKHGFEAIVKTIRPLHHRQQYLAEQQQQGAEGLEGQGHHHHVGQSYSKLKKYA</sequence>
<dbReference type="HOGENOM" id="CLU_075165_3_2_1"/>
<evidence type="ECO:0000313" key="5">
    <source>
        <dbReference type="EMBL" id="EAT39180.1"/>
    </source>
</evidence>
<name>Q16X59_AEDAE</name>
<evidence type="ECO:0000256" key="2">
    <source>
        <dbReference type="PROSITE-ProRule" id="PRU00497"/>
    </source>
</evidence>
<accession>Q16X59</accession>
<reference evidence="5" key="3">
    <citation type="submission" date="2012-09" db="EMBL/GenBank/DDBJ databases">
        <authorList>
            <consortium name="VectorBase"/>
        </authorList>
    </citation>
    <scope>NUCLEOTIDE SEQUENCE</scope>
    <source>
        <strain evidence="5">Liverpool</strain>
    </source>
</reference>
<organism evidence="5 6">
    <name type="scientific">Aedes aegypti</name>
    <name type="common">Yellowfever mosquito</name>
    <name type="synonym">Culex aegypti</name>
    <dbReference type="NCBI Taxonomy" id="7159"/>
    <lineage>
        <taxon>Eukaryota</taxon>
        <taxon>Metazoa</taxon>
        <taxon>Ecdysozoa</taxon>
        <taxon>Arthropoda</taxon>
        <taxon>Hexapoda</taxon>
        <taxon>Insecta</taxon>
        <taxon>Pterygota</taxon>
        <taxon>Neoptera</taxon>
        <taxon>Endopterygota</taxon>
        <taxon>Diptera</taxon>
        <taxon>Nematocera</taxon>
        <taxon>Culicoidea</taxon>
        <taxon>Culicidae</taxon>
        <taxon>Culicinae</taxon>
        <taxon>Aedini</taxon>
        <taxon>Aedes</taxon>
        <taxon>Stegomyia</taxon>
    </lineage>
</organism>
<evidence type="ECO:0000256" key="3">
    <source>
        <dbReference type="SAM" id="MobiDB-lite"/>
    </source>
</evidence>
<dbReference type="KEGG" id="aag:5571346"/>
<dbReference type="GO" id="GO:0042302">
    <property type="term" value="F:structural constituent of cuticle"/>
    <property type="evidence" value="ECO:0007669"/>
    <property type="project" value="UniProtKB-UniRule"/>
</dbReference>
<feature type="signal peptide" evidence="4">
    <location>
        <begin position="1"/>
        <end position="18"/>
    </location>
</feature>
<dbReference type="PROSITE" id="PS00233">
    <property type="entry name" value="CHIT_BIND_RR_1"/>
    <property type="match status" value="1"/>
</dbReference>
<dbReference type="InterPro" id="IPR031311">
    <property type="entry name" value="CHIT_BIND_RR_consensus"/>
</dbReference>
<protein>
    <submittedName>
        <fullName evidence="5">AAEL009011-PA</fullName>
    </submittedName>
</protein>
<dbReference type="PaxDb" id="7159-AAEL009011-PA"/>
<gene>
    <name evidence="5" type="ORF">AaeL_AAEL009011</name>
</gene>
<evidence type="ECO:0000313" key="6">
    <source>
        <dbReference type="Proteomes" id="UP000682892"/>
    </source>
</evidence>
<reference evidence="5" key="2">
    <citation type="journal article" date="2007" name="Science">
        <title>Genome sequence of Aedes aegypti, a major arbovirus vector.</title>
        <authorList>
            <person name="Nene V."/>
            <person name="Wortman J.R."/>
            <person name="Lawson D."/>
            <person name="Haas B."/>
            <person name="Kodira C."/>
            <person name="Tu Z.J."/>
            <person name="Loftus B."/>
            <person name="Xi Z."/>
            <person name="Megy K."/>
            <person name="Grabherr M."/>
            <person name="Ren Q."/>
            <person name="Zdobnov E.M."/>
            <person name="Lobo N.F."/>
            <person name="Campbell K.S."/>
            <person name="Brown S.E."/>
            <person name="Bonaldo M.F."/>
            <person name="Zhu J."/>
            <person name="Sinkins S.P."/>
            <person name="Hogenkamp D.G."/>
            <person name="Amedeo P."/>
            <person name="Arensburger P."/>
            <person name="Atkinson P.W."/>
            <person name="Bidwell S."/>
            <person name="Biedler J."/>
            <person name="Birney E."/>
            <person name="Bruggner R.V."/>
            <person name="Costas J."/>
            <person name="Coy M.R."/>
            <person name="Crabtree J."/>
            <person name="Crawford M."/>
            <person name="Debruyn B."/>
            <person name="Decaprio D."/>
            <person name="Eiglmeier K."/>
            <person name="Eisenstadt E."/>
            <person name="El-Dorry H."/>
            <person name="Gelbart W.M."/>
            <person name="Gomes S.L."/>
            <person name="Hammond M."/>
            <person name="Hannick L.I."/>
            <person name="Hogan J.R."/>
            <person name="Holmes M.H."/>
            <person name="Jaffe D."/>
            <person name="Johnston J.S."/>
            <person name="Kennedy R.C."/>
            <person name="Koo H."/>
            <person name="Kravitz S."/>
            <person name="Kriventseva E.V."/>
            <person name="Kulp D."/>
            <person name="Labutti K."/>
            <person name="Lee E."/>
            <person name="Li S."/>
            <person name="Lovin D.D."/>
            <person name="Mao C."/>
            <person name="Mauceli E."/>
            <person name="Menck C.F."/>
            <person name="Miller J.R."/>
            <person name="Montgomery P."/>
            <person name="Mori A."/>
            <person name="Nascimento A.L."/>
            <person name="Naveira H.F."/>
            <person name="Nusbaum C."/>
            <person name="O'leary S."/>
            <person name="Orvis J."/>
            <person name="Pertea M."/>
            <person name="Quesneville H."/>
            <person name="Reidenbach K.R."/>
            <person name="Rogers Y.H."/>
            <person name="Roth C.W."/>
            <person name="Schneider J.R."/>
            <person name="Schatz M."/>
            <person name="Shumway M."/>
            <person name="Stanke M."/>
            <person name="Stinson E.O."/>
            <person name="Tubio J.M."/>
            <person name="Vanzee J.P."/>
            <person name="Verjovski-Almeida S."/>
            <person name="Werner D."/>
            <person name="White O."/>
            <person name="Wyder S."/>
            <person name="Zeng Q."/>
            <person name="Zhao Q."/>
            <person name="Zhao Y."/>
            <person name="Hill C.A."/>
            <person name="Raikhel A.S."/>
            <person name="Soares M.B."/>
            <person name="Knudson D.L."/>
            <person name="Lee N.H."/>
            <person name="Galagan J."/>
            <person name="Salzberg S.L."/>
            <person name="Paulsen I.T."/>
            <person name="Dimopoulos G."/>
            <person name="Collins F.H."/>
            <person name="Birren B."/>
            <person name="Fraser-Liggett C.M."/>
            <person name="Severson D.W."/>
        </authorList>
    </citation>
    <scope>NUCLEOTIDE SEQUENCE [LARGE SCALE GENOMIC DNA]</scope>
    <source>
        <strain evidence="5">Liverpool</strain>
    </source>
</reference>
<dbReference type="EMBL" id="CH477546">
    <property type="protein sequence ID" value="EAT39180.1"/>
    <property type="molecule type" value="Genomic_DNA"/>
</dbReference>
<dbReference type="InterPro" id="IPR051217">
    <property type="entry name" value="Insect_Cuticle_Struc_Prot"/>
</dbReference>
<proteinExistence type="predicted"/>
<dbReference type="PRINTS" id="PR00947">
    <property type="entry name" value="CUTICLE"/>
</dbReference>
<dbReference type="InterPro" id="IPR000618">
    <property type="entry name" value="Insect_cuticle"/>
</dbReference>
<dbReference type="OMA" id="SEHIDYY"/>
<evidence type="ECO:0000256" key="4">
    <source>
        <dbReference type="SAM" id="SignalP"/>
    </source>
</evidence>
<feature type="region of interest" description="Disordered" evidence="3">
    <location>
        <begin position="145"/>
        <end position="172"/>
    </location>
</feature>
<keyword evidence="4" id="KW-0732">Signal</keyword>
<reference evidence="5" key="1">
    <citation type="submission" date="2005-10" db="EMBL/GenBank/DDBJ databases">
        <authorList>
            <person name="Loftus B.J."/>
            <person name="Nene V.M."/>
            <person name="Hannick L.I."/>
            <person name="Bidwell S."/>
            <person name="Haas B."/>
            <person name="Amedeo P."/>
            <person name="Orvis J."/>
            <person name="Wortman J.R."/>
            <person name="White O.R."/>
            <person name="Salzberg S."/>
            <person name="Shumway M."/>
            <person name="Koo H."/>
            <person name="Zhao Y."/>
            <person name="Holmes M."/>
            <person name="Miller J."/>
            <person name="Schatz M."/>
            <person name="Pop M."/>
            <person name="Pai G."/>
            <person name="Utterback T."/>
            <person name="Rogers Y.-H."/>
            <person name="Kravitz S."/>
            <person name="Fraser C.M."/>
        </authorList>
    </citation>
    <scope>NUCLEOTIDE SEQUENCE</scope>
    <source>
        <strain evidence="5">Liverpool</strain>
    </source>
</reference>
<dbReference type="PANTHER" id="PTHR12236:SF76">
    <property type="entry name" value="ADULT-SPECIFIC CUTICULAR PROTEIN ACP-20-LIKE PROTEIN"/>
    <property type="match status" value="1"/>
</dbReference>
<dbReference type="PhylomeDB" id="Q16X59"/>
<feature type="compositionally biased region" description="Basic residues" evidence="3">
    <location>
        <begin position="157"/>
        <end position="172"/>
    </location>
</feature>
<dbReference type="VEuPathDB" id="VectorBase:AAEL009011"/>
<dbReference type="Proteomes" id="UP000682892">
    <property type="component" value="Unassembled WGS sequence"/>
</dbReference>
<dbReference type="GO" id="GO:0031012">
    <property type="term" value="C:extracellular matrix"/>
    <property type="evidence" value="ECO:0007669"/>
    <property type="project" value="TreeGrafter"/>
</dbReference>
<dbReference type="Pfam" id="PF00379">
    <property type="entry name" value="Chitin_bind_4"/>
    <property type="match status" value="1"/>
</dbReference>
<dbReference type="OrthoDB" id="7736104at2759"/>